<comment type="caution">
    <text evidence="2">The sequence shown here is derived from an EMBL/GenBank/DDBJ whole genome shotgun (WGS) entry which is preliminary data.</text>
</comment>
<gene>
    <name evidence="2" type="ORF">QBC47DRAFT_406284</name>
</gene>
<dbReference type="InterPro" id="IPR052895">
    <property type="entry name" value="HetReg/Transcr_Mod"/>
</dbReference>
<dbReference type="InterPro" id="IPR010730">
    <property type="entry name" value="HET"/>
</dbReference>
<evidence type="ECO:0000313" key="3">
    <source>
        <dbReference type="Proteomes" id="UP001239445"/>
    </source>
</evidence>
<protein>
    <submittedName>
        <fullName evidence="2">Heterokaryon incompatibility protein-domain-containing protein</fullName>
    </submittedName>
</protein>
<accession>A0AAJ0B7V8</accession>
<dbReference type="AlphaFoldDB" id="A0AAJ0B7V8"/>
<proteinExistence type="predicted"/>
<feature type="domain" description="Heterokaryon incompatibility" evidence="1">
    <location>
        <begin position="47"/>
        <end position="237"/>
    </location>
</feature>
<dbReference type="PANTHER" id="PTHR24148:SF73">
    <property type="entry name" value="HET DOMAIN PROTEIN (AFU_ORTHOLOGUE AFUA_8G01020)"/>
    <property type="match status" value="1"/>
</dbReference>
<sequence length="761" mass="84787">MGPPRVDYIYTRLPSATCIRLIEFLPSRPGEIAISLSAFELDNVPAFNALSYTWGDPRCPYLDHGPGAPSAESYLQATRTIRCDGDIFPVRPNLYDALRRIQAARSDVPQQRFLWIDAICIDQSSIAERSSQVQMMSRIFESAECIIAWIGPADDTLTDADSAVSKLAAVISGPLPSSVDEVLAIKARLAVLTEADFFDASAYKEKLGTRYITKREWLAFLAFLYRPYFERVWIVQEITLARRIVLLCGPLHLEWQDFAKAILCFLTLPQWVVLLNREILRTWISPESAEYVTFRRLRDADPRTSTIPLAPVHLVKVRVYARGDLPDGAKTPKKYGLRGLITTHRAAAATDPRDKVFALISLADPTKAPLTHPKAHTLAADYNLPVESVYTRLARLQILSFGDLRVLDTREADHMRAVKGLPSWVPDYSVWQSPENMDNDVPNCDWKAGGDETFTPDGRELGDPLLTLRGRRVEAVGKVAISGFDQMLTIIWGSIFDIVAKLPWDRFIDARLVKDPKNLDDPAPRQSVDVDSLPTPMEVLARTVTRDVLDSQSPAPADMLRDQFLAYAAEKYLTGWGGYGEYGDSNRSFLERLVGRWHRFNITHFDRSPGERRCTPIIAAFCAEPPDSKYNAQAFLDKANEYGEMVAAVDATRKKSVTGGVDGYDSLGGANHMNGGFKRQSQKSMASRTVFCTSDGLLLGLGPTEMHAGDELWVFAGAKTPSILRPTATGRYRFVGAAFVYGLMHGQAVTLFPEAWDIVLE</sequence>
<dbReference type="EMBL" id="MU839843">
    <property type="protein sequence ID" value="KAK1751026.1"/>
    <property type="molecule type" value="Genomic_DNA"/>
</dbReference>
<name>A0AAJ0B7V8_9PEZI</name>
<dbReference type="Pfam" id="PF26639">
    <property type="entry name" value="Het-6_barrel"/>
    <property type="match status" value="1"/>
</dbReference>
<reference evidence="2" key="1">
    <citation type="submission" date="2023-06" db="EMBL/GenBank/DDBJ databases">
        <title>Genome-scale phylogeny and comparative genomics of the fungal order Sordariales.</title>
        <authorList>
            <consortium name="Lawrence Berkeley National Laboratory"/>
            <person name="Hensen N."/>
            <person name="Bonometti L."/>
            <person name="Westerberg I."/>
            <person name="Brannstrom I.O."/>
            <person name="Guillou S."/>
            <person name="Cros-Aarteil S."/>
            <person name="Calhoun S."/>
            <person name="Haridas S."/>
            <person name="Kuo A."/>
            <person name="Mondo S."/>
            <person name="Pangilinan J."/>
            <person name="Riley R."/>
            <person name="Labutti K."/>
            <person name="Andreopoulos B."/>
            <person name="Lipzen A."/>
            <person name="Chen C."/>
            <person name="Yanf M."/>
            <person name="Daum C."/>
            <person name="Ng V."/>
            <person name="Clum A."/>
            <person name="Steindorff A."/>
            <person name="Ohm R."/>
            <person name="Martin F."/>
            <person name="Silar P."/>
            <person name="Natvig D."/>
            <person name="Lalanne C."/>
            <person name="Gautier V."/>
            <person name="Ament-Velasquez S.L."/>
            <person name="Kruys A."/>
            <person name="Hutchinson M.I."/>
            <person name="Powell A.J."/>
            <person name="Barry K."/>
            <person name="Miller A.N."/>
            <person name="Grigoriev I.V."/>
            <person name="Debuchy R."/>
            <person name="Gladieux P."/>
            <person name="Thoren M.H."/>
            <person name="Johannesson H."/>
        </authorList>
    </citation>
    <scope>NUCLEOTIDE SEQUENCE</scope>
    <source>
        <strain evidence="2">PSN4</strain>
    </source>
</reference>
<keyword evidence="3" id="KW-1185">Reference proteome</keyword>
<evidence type="ECO:0000259" key="1">
    <source>
        <dbReference type="Pfam" id="PF06985"/>
    </source>
</evidence>
<dbReference type="PANTHER" id="PTHR24148">
    <property type="entry name" value="ANKYRIN REPEAT DOMAIN-CONTAINING PROTEIN 39 HOMOLOG-RELATED"/>
    <property type="match status" value="1"/>
</dbReference>
<dbReference type="Proteomes" id="UP001239445">
    <property type="component" value="Unassembled WGS sequence"/>
</dbReference>
<organism evidence="2 3">
    <name type="scientific">Echria macrotheca</name>
    <dbReference type="NCBI Taxonomy" id="438768"/>
    <lineage>
        <taxon>Eukaryota</taxon>
        <taxon>Fungi</taxon>
        <taxon>Dikarya</taxon>
        <taxon>Ascomycota</taxon>
        <taxon>Pezizomycotina</taxon>
        <taxon>Sordariomycetes</taxon>
        <taxon>Sordariomycetidae</taxon>
        <taxon>Sordariales</taxon>
        <taxon>Schizotheciaceae</taxon>
        <taxon>Echria</taxon>
    </lineage>
</organism>
<evidence type="ECO:0000313" key="2">
    <source>
        <dbReference type="EMBL" id="KAK1751026.1"/>
    </source>
</evidence>
<dbReference type="Pfam" id="PF06985">
    <property type="entry name" value="HET"/>
    <property type="match status" value="1"/>
</dbReference>